<dbReference type="PROSITE" id="PS50109">
    <property type="entry name" value="HIS_KIN"/>
    <property type="match status" value="1"/>
</dbReference>
<keyword evidence="7 12" id="KW-0812">Transmembrane</keyword>
<evidence type="ECO:0000256" key="5">
    <source>
        <dbReference type="ARBA" id="ARBA00022553"/>
    </source>
</evidence>
<evidence type="ECO:0000256" key="12">
    <source>
        <dbReference type="SAM" id="Phobius"/>
    </source>
</evidence>
<evidence type="ECO:0000256" key="3">
    <source>
        <dbReference type="ARBA" id="ARBA00012438"/>
    </source>
</evidence>
<keyword evidence="5" id="KW-0597">Phosphoprotein</keyword>
<dbReference type="Pfam" id="PF07568">
    <property type="entry name" value="HisKA_2"/>
    <property type="match status" value="1"/>
</dbReference>
<dbReference type="SUPFAM" id="SSF55874">
    <property type="entry name" value="ATPase domain of HSP90 chaperone/DNA topoisomerase II/histidine kinase"/>
    <property type="match status" value="1"/>
</dbReference>
<dbReference type="PROSITE" id="PS50885">
    <property type="entry name" value="HAMP"/>
    <property type="match status" value="1"/>
</dbReference>
<accession>A0A1E3XFD4</accession>
<dbReference type="GO" id="GO:0004673">
    <property type="term" value="F:protein histidine kinase activity"/>
    <property type="evidence" value="ECO:0007669"/>
    <property type="project" value="UniProtKB-EC"/>
</dbReference>
<dbReference type="InterPro" id="IPR003594">
    <property type="entry name" value="HATPase_dom"/>
</dbReference>
<evidence type="ECO:0000256" key="8">
    <source>
        <dbReference type="ARBA" id="ARBA00022777"/>
    </source>
</evidence>
<keyword evidence="4" id="KW-1003">Cell membrane</keyword>
<dbReference type="SMART" id="SM00304">
    <property type="entry name" value="HAMP"/>
    <property type="match status" value="1"/>
</dbReference>
<keyword evidence="9 12" id="KW-1133">Transmembrane helix</keyword>
<evidence type="ECO:0000256" key="11">
    <source>
        <dbReference type="SAM" id="Coils"/>
    </source>
</evidence>
<dbReference type="AlphaFoldDB" id="A0A1E3XFD4"/>
<name>A0A1E3XFD4_9BACT</name>
<evidence type="ECO:0000256" key="2">
    <source>
        <dbReference type="ARBA" id="ARBA00004651"/>
    </source>
</evidence>
<feature type="transmembrane region" description="Helical" evidence="12">
    <location>
        <begin position="262"/>
        <end position="284"/>
    </location>
</feature>
<feature type="domain" description="Histidine kinase" evidence="13">
    <location>
        <begin position="379"/>
        <end position="573"/>
    </location>
</feature>
<comment type="catalytic activity">
    <reaction evidence="1">
        <text>ATP + protein L-histidine = ADP + protein N-phospho-L-histidine.</text>
        <dbReference type="EC" id="2.7.13.3"/>
    </reaction>
</comment>
<organism evidence="15 16">
    <name type="scientific">Candidatus Scalindua rubra</name>
    <dbReference type="NCBI Taxonomy" id="1872076"/>
    <lineage>
        <taxon>Bacteria</taxon>
        <taxon>Pseudomonadati</taxon>
        <taxon>Planctomycetota</taxon>
        <taxon>Candidatus Brocadiia</taxon>
        <taxon>Candidatus Brocadiales</taxon>
        <taxon>Candidatus Scalinduaceae</taxon>
        <taxon>Candidatus Scalindua</taxon>
    </lineage>
</organism>
<evidence type="ECO:0000256" key="4">
    <source>
        <dbReference type="ARBA" id="ARBA00022475"/>
    </source>
</evidence>
<keyword evidence="8 15" id="KW-0418">Kinase</keyword>
<dbReference type="Gene3D" id="3.30.565.10">
    <property type="entry name" value="Histidine kinase-like ATPase, C-terminal domain"/>
    <property type="match status" value="1"/>
</dbReference>
<dbReference type="Gene3D" id="6.10.340.10">
    <property type="match status" value="1"/>
</dbReference>
<dbReference type="InterPro" id="IPR033479">
    <property type="entry name" value="dCache_1"/>
</dbReference>
<dbReference type="InterPro" id="IPR003660">
    <property type="entry name" value="HAMP_dom"/>
</dbReference>
<feature type="domain" description="HAMP" evidence="14">
    <location>
        <begin position="284"/>
        <end position="336"/>
    </location>
</feature>
<dbReference type="InterPro" id="IPR011495">
    <property type="entry name" value="Sig_transdc_His_kin_sub2_dim/P"/>
</dbReference>
<dbReference type="Proteomes" id="UP000094056">
    <property type="component" value="Unassembled WGS sequence"/>
</dbReference>
<dbReference type="PANTHER" id="PTHR43065">
    <property type="entry name" value="SENSOR HISTIDINE KINASE"/>
    <property type="match status" value="1"/>
</dbReference>
<gene>
    <name evidence="15" type="ORF">SCARUB_00466</name>
</gene>
<dbReference type="InterPro" id="IPR005467">
    <property type="entry name" value="His_kinase_dom"/>
</dbReference>
<keyword evidence="10 12" id="KW-0472">Membrane</keyword>
<evidence type="ECO:0000256" key="9">
    <source>
        <dbReference type="ARBA" id="ARBA00022989"/>
    </source>
</evidence>
<dbReference type="SMART" id="SM00387">
    <property type="entry name" value="HATPase_c"/>
    <property type="match status" value="1"/>
</dbReference>
<dbReference type="Pfam" id="PF02518">
    <property type="entry name" value="HATPase_c"/>
    <property type="match status" value="1"/>
</dbReference>
<dbReference type="InterPro" id="IPR036890">
    <property type="entry name" value="HATPase_C_sf"/>
</dbReference>
<evidence type="ECO:0000256" key="10">
    <source>
        <dbReference type="ARBA" id="ARBA00023136"/>
    </source>
</evidence>
<dbReference type="CDD" id="cd18774">
    <property type="entry name" value="PDC2_HK_sensor"/>
    <property type="match status" value="1"/>
</dbReference>
<dbReference type="EMBL" id="MAYW01000008">
    <property type="protein sequence ID" value="ODS34335.1"/>
    <property type="molecule type" value="Genomic_DNA"/>
</dbReference>
<evidence type="ECO:0000313" key="15">
    <source>
        <dbReference type="EMBL" id="ODS34335.1"/>
    </source>
</evidence>
<sequence length="578" mass="64307">MEKQILQDLKAVAESKKIHIISFIEAKKCRSIDFSSDGFIRDNLETIIARRGYQSYTVTSLNKHLKDNKMPLDPHIVAITIVDLEGRIISSTDETMIGKDMSEQEIYIKSINKNYGETYVGQSYKSPYLDINCIFISAPLILKRGGGTIGVIINAYNLESLNEIMTNRVGMGETGEAYLVNNSNKIMLTKSRFIEGADLKQVVDTAPIRKTTKHGVEMTGIYPDYRGVSIIGASAYFPEYGWTLLAEMDLAEAFAPLRGLSITALVVGSLCGAVAIGMGVVFSLSASRSINRLKSATEIMASGDLIYRVDINRKDEIGALASGFNVMAGKLNLLYVSMKSRTVELIKAIKKLKAEIAKRNRAEEQIKISLREKEILLGEVHHRVKNNLQIISSLLDMGSMQTQNQETIDLFTDCRNRVDSIALVHAQLYKSERFDNIDMEEHIKQLSKYLLQIYASKKTIKFVIKHADIHLSITRAIPCALVLNELISNAIKHAYKEGQKGTIGISMLESSDGAMTISVKDDGMGIPEEIDIDRTNSLGLSLVRNLVYKQLGGIINIKRNRGTELIIEFRPQSGRASR</sequence>
<dbReference type="Pfam" id="PF02743">
    <property type="entry name" value="dCache_1"/>
    <property type="match status" value="1"/>
</dbReference>
<dbReference type="Pfam" id="PF00672">
    <property type="entry name" value="HAMP"/>
    <property type="match status" value="1"/>
</dbReference>
<keyword evidence="11" id="KW-0175">Coiled coil</keyword>
<feature type="coiled-coil region" evidence="11">
    <location>
        <begin position="345"/>
        <end position="372"/>
    </location>
</feature>
<evidence type="ECO:0000313" key="16">
    <source>
        <dbReference type="Proteomes" id="UP000094056"/>
    </source>
</evidence>
<evidence type="ECO:0000259" key="14">
    <source>
        <dbReference type="PROSITE" id="PS50885"/>
    </source>
</evidence>
<protein>
    <recommendedName>
        <fullName evidence="3">histidine kinase</fullName>
        <ecNumber evidence="3">2.7.13.3</ecNumber>
    </recommendedName>
</protein>
<dbReference type="SUPFAM" id="SSF103190">
    <property type="entry name" value="Sensory domain-like"/>
    <property type="match status" value="1"/>
</dbReference>
<evidence type="ECO:0000256" key="7">
    <source>
        <dbReference type="ARBA" id="ARBA00022692"/>
    </source>
</evidence>
<comment type="subcellular location">
    <subcellularLocation>
        <location evidence="2">Cell membrane</location>
        <topology evidence="2">Multi-pass membrane protein</topology>
    </subcellularLocation>
</comment>
<dbReference type="PANTHER" id="PTHR43065:SF23">
    <property type="entry name" value="SENSOR HISTIDINE KINASE PDTAS"/>
    <property type="match status" value="1"/>
</dbReference>
<dbReference type="Gene3D" id="3.30.450.20">
    <property type="entry name" value="PAS domain"/>
    <property type="match status" value="2"/>
</dbReference>
<dbReference type="SUPFAM" id="SSF158472">
    <property type="entry name" value="HAMP domain-like"/>
    <property type="match status" value="1"/>
</dbReference>
<reference evidence="15 16" key="1">
    <citation type="submission" date="2016-07" db="EMBL/GenBank/DDBJ databases">
        <title>Draft genome of Scalindua rubra, obtained from a brine-seawater interface in the Red Sea, sheds light on salt adaptation in anammox bacteria.</title>
        <authorList>
            <person name="Speth D.R."/>
            <person name="Lagkouvardos I."/>
            <person name="Wang Y."/>
            <person name="Qian P.-Y."/>
            <person name="Dutilh B.E."/>
            <person name="Jetten M.S."/>
        </authorList>
    </citation>
    <scope>NUCLEOTIDE SEQUENCE [LARGE SCALE GENOMIC DNA]</scope>
    <source>
        <strain evidence="15">BSI-1</strain>
    </source>
</reference>
<evidence type="ECO:0000259" key="13">
    <source>
        <dbReference type="PROSITE" id="PS50109"/>
    </source>
</evidence>
<proteinExistence type="predicted"/>
<keyword evidence="6" id="KW-0808">Transferase</keyword>
<dbReference type="GO" id="GO:0007165">
    <property type="term" value="P:signal transduction"/>
    <property type="evidence" value="ECO:0007669"/>
    <property type="project" value="InterPro"/>
</dbReference>
<evidence type="ECO:0000256" key="6">
    <source>
        <dbReference type="ARBA" id="ARBA00022679"/>
    </source>
</evidence>
<dbReference type="GO" id="GO:0005886">
    <property type="term" value="C:plasma membrane"/>
    <property type="evidence" value="ECO:0007669"/>
    <property type="project" value="UniProtKB-SubCell"/>
</dbReference>
<dbReference type="EC" id="2.7.13.3" evidence="3"/>
<evidence type="ECO:0000256" key="1">
    <source>
        <dbReference type="ARBA" id="ARBA00000085"/>
    </source>
</evidence>
<comment type="caution">
    <text evidence="15">The sequence shown here is derived from an EMBL/GenBank/DDBJ whole genome shotgun (WGS) entry which is preliminary data.</text>
</comment>
<dbReference type="CDD" id="cd06225">
    <property type="entry name" value="HAMP"/>
    <property type="match status" value="1"/>
</dbReference>
<dbReference type="InterPro" id="IPR029151">
    <property type="entry name" value="Sensor-like_sf"/>
</dbReference>